<dbReference type="EMBL" id="KK103525">
    <property type="protein sequence ID" value="KIY95403.1"/>
    <property type="molecule type" value="Genomic_DNA"/>
</dbReference>
<feature type="transmembrane region" description="Helical" evidence="1">
    <location>
        <begin position="79"/>
        <end position="98"/>
    </location>
</feature>
<evidence type="ECO:0000313" key="3">
    <source>
        <dbReference type="Proteomes" id="UP000054498"/>
    </source>
</evidence>
<gene>
    <name evidence="2" type="ORF">MNEG_12560</name>
</gene>
<evidence type="ECO:0000313" key="2">
    <source>
        <dbReference type="EMBL" id="KIY95403.1"/>
    </source>
</evidence>
<accession>A0A0D2KHV5</accession>
<dbReference type="GeneID" id="25729935"/>
<evidence type="ECO:0000256" key="1">
    <source>
        <dbReference type="SAM" id="Phobius"/>
    </source>
</evidence>
<organism evidence="2 3">
    <name type="scientific">Monoraphidium neglectum</name>
    <dbReference type="NCBI Taxonomy" id="145388"/>
    <lineage>
        <taxon>Eukaryota</taxon>
        <taxon>Viridiplantae</taxon>
        <taxon>Chlorophyta</taxon>
        <taxon>core chlorophytes</taxon>
        <taxon>Chlorophyceae</taxon>
        <taxon>CS clade</taxon>
        <taxon>Sphaeropleales</taxon>
        <taxon>Selenastraceae</taxon>
        <taxon>Monoraphidium</taxon>
    </lineage>
</organism>
<keyword evidence="1" id="KW-0812">Transmembrane</keyword>
<dbReference type="AlphaFoldDB" id="A0A0D2KHV5"/>
<keyword evidence="3" id="KW-1185">Reference proteome</keyword>
<name>A0A0D2KHV5_9CHLO</name>
<dbReference type="Proteomes" id="UP000054498">
    <property type="component" value="Unassembled WGS sequence"/>
</dbReference>
<keyword evidence="1" id="KW-0472">Membrane</keyword>
<keyword evidence="1" id="KW-1133">Transmembrane helix</keyword>
<dbReference type="RefSeq" id="XP_013894423.1">
    <property type="nucleotide sequence ID" value="XM_014038969.1"/>
</dbReference>
<proteinExistence type="predicted"/>
<sequence>MASLHASLMTACGLSHPQLRAQAHWTVATVCAALLVRKVARLECTNPAAAAGAGVGAGDAWVCAARGALGGRLGPAPSVGLLLLGGLAVLALLGYLLWRVVRKAPVYILDFAVYNPDPR</sequence>
<dbReference type="KEGG" id="mng:MNEG_12560"/>
<protein>
    <submittedName>
        <fullName evidence="2">Uncharacterized protein</fullName>
    </submittedName>
</protein>
<reference evidence="2 3" key="1">
    <citation type="journal article" date="2013" name="BMC Genomics">
        <title>Reconstruction of the lipid metabolism for the microalga Monoraphidium neglectum from its genome sequence reveals characteristics suitable for biofuel production.</title>
        <authorList>
            <person name="Bogen C."/>
            <person name="Al-Dilaimi A."/>
            <person name="Albersmeier A."/>
            <person name="Wichmann J."/>
            <person name="Grundmann M."/>
            <person name="Rupp O."/>
            <person name="Lauersen K.J."/>
            <person name="Blifernez-Klassen O."/>
            <person name="Kalinowski J."/>
            <person name="Goesmann A."/>
            <person name="Mussgnug J.H."/>
            <person name="Kruse O."/>
        </authorList>
    </citation>
    <scope>NUCLEOTIDE SEQUENCE [LARGE SCALE GENOMIC DNA]</scope>
    <source>
        <strain evidence="2 3">SAG 48.87</strain>
    </source>
</reference>